<organism evidence="1">
    <name type="scientific">Anguilla anguilla</name>
    <name type="common">European freshwater eel</name>
    <name type="synonym">Muraena anguilla</name>
    <dbReference type="NCBI Taxonomy" id="7936"/>
    <lineage>
        <taxon>Eukaryota</taxon>
        <taxon>Metazoa</taxon>
        <taxon>Chordata</taxon>
        <taxon>Craniata</taxon>
        <taxon>Vertebrata</taxon>
        <taxon>Euteleostomi</taxon>
        <taxon>Actinopterygii</taxon>
        <taxon>Neopterygii</taxon>
        <taxon>Teleostei</taxon>
        <taxon>Anguilliformes</taxon>
        <taxon>Anguillidae</taxon>
        <taxon>Anguilla</taxon>
    </lineage>
</organism>
<dbReference type="EMBL" id="GBXM01059779">
    <property type="protein sequence ID" value="JAH48798.1"/>
    <property type="molecule type" value="Transcribed_RNA"/>
</dbReference>
<name>A0A0E9T7T8_ANGAN</name>
<protein>
    <submittedName>
        <fullName evidence="1">Uncharacterized protein</fullName>
    </submittedName>
</protein>
<proteinExistence type="predicted"/>
<sequence>MQVKYLAQGYGSVQPAYQTCDL</sequence>
<accession>A0A0E9T7T8</accession>
<evidence type="ECO:0000313" key="1">
    <source>
        <dbReference type="EMBL" id="JAH48798.1"/>
    </source>
</evidence>
<reference evidence="1" key="1">
    <citation type="submission" date="2014-11" db="EMBL/GenBank/DDBJ databases">
        <authorList>
            <person name="Amaro Gonzalez C."/>
        </authorList>
    </citation>
    <scope>NUCLEOTIDE SEQUENCE</scope>
</reference>
<dbReference type="AlphaFoldDB" id="A0A0E9T7T8"/>
<reference evidence="1" key="2">
    <citation type="journal article" date="2015" name="Fish Shellfish Immunol.">
        <title>Early steps in the European eel (Anguilla anguilla)-Vibrio vulnificus interaction in the gills: Role of the RtxA13 toxin.</title>
        <authorList>
            <person name="Callol A."/>
            <person name="Pajuelo D."/>
            <person name="Ebbesson L."/>
            <person name="Teles M."/>
            <person name="MacKenzie S."/>
            <person name="Amaro C."/>
        </authorList>
    </citation>
    <scope>NUCLEOTIDE SEQUENCE</scope>
</reference>